<dbReference type="InterPro" id="IPR029063">
    <property type="entry name" value="SAM-dependent_MTases_sf"/>
</dbReference>
<feature type="transmembrane region" description="Helical" evidence="1">
    <location>
        <begin position="12"/>
        <end position="38"/>
    </location>
</feature>
<dbReference type="Pfam" id="PF13847">
    <property type="entry name" value="Methyltransf_31"/>
    <property type="match status" value="1"/>
</dbReference>
<evidence type="ECO:0000256" key="1">
    <source>
        <dbReference type="SAM" id="Phobius"/>
    </source>
</evidence>
<evidence type="ECO:0000259" key="2">
    <source>
        <dbReference type="Pfam" id="PF13847"/>
    </source>
</evidence>
<keyword evidence="1" id="KW-0472">Membrane</keyword>
<keyword evidence="3" id="KW-0489">Methyltransferase</keyword>
<feature type="transmembrane region" description="Helical" evidence="1">
    <location>
        <begin position="44"/>
        <end position="71"/>
    </location>
</feature>
<dbReference type="InterPro" id="IPR025714">
    <property type="entry name" value="Methyltranfer_dom"/>
</dbReference>
<dbReference type="GO" id="GO:0008168">
    <property type="term" value="F:methyltransferase activity"/>
    <property type="evidence" value="ECO:0007669"/>
    <property type="project" value="UniProtKB-KW"/>
</dbReference>
<dbReference type="CDD" id="cd02440">
    <property type="entry name" value="AdoMet_MTases"/>
    <property type="match status" value="1"/>
</dbReference>
<dbReference type="AlphaFoldDB" id="A0A9D2CSV6"/>
<sequence>MKPDYKNWVPRGLLFLLGGMAIICLAVCAVFGMAGVATEGGLRIALGVLFGAAFLLFAVLTGIFANMYCAFSYNGKRKISKRVIEGIAKYVTLPDGGRGLDVGCGSGALTIACAKRNPHAQMVGIDRWGKEYASFNLPLCERNAEAEGVRNVSFLRGNAVKLDFPDEMFDAVTSNYVYHNIKGKDKQQLLLETLRVLKKGGTFAIHDIMSPREYGDMRAFVKKLKECGYEKVELVDTTDGLFLTKKESRTYMLAHSKLLVGKK</sequence>
<protein>
    <submittedName>
        <fullName evidence="3">Class I SAM-dependent methyltransferase</fullName>
    </submittedName>
</protein>
<dbReference type="GO" id="GO:0032259">
    <property type="term" value="P:methylation"/>
    <property type="evidence" value="ECO:0007669"/>
    <property type="project" value="UniProtKB-KW"/>
</dbReference>
<keyword evidence="3" id="KW-0808">Transferase</keyword>
<accession>A0A9D2CSV6</accession>
<dbReference type="Gene3D" id="3.40.50.150">
    <property type="entry name" value="Vaccinia Virus protein VP39"/>
    <property type="match status" value="1"/>
</dbReference>
<dbReference type="Proteomes" id="UP000886750">
    <property type="component" value="Unassembled WGS sequence"/>
</dbReference>
<keyword evidence="1" id="KW-1133">Transmembrane helix</keyword>
<comment type="caution">
    <text evidence="3">The sequence shown here is derived from an EMBL/GenBank/DDBJ whole genome shotgun (WGS) entry which is preliminary data.</text>
</comment>
<reference evidence="3" key="2">
    <citation type="submission" date="2021-04" db="EMBL/GenBank/DDBJ databases">
        <authorList>
            <person name="Gilroy R."/>
        </authorList>
    </citation>
    <scope>NUCLEOTIDE SEQUENCE</scope>
    <source>
        <strain evidence="3">1345</strain>
    </source>
</reference>
<dbReference type="EMBL" id="DXCQ01000072">
    <property type="protein sequence ID" value="HIY97575.1"/>
    <property type="molecule type" value="Genomic_DNA"/>
</dbReference>
<reference evidence="3" key="1">
    <citation type="journal article" date="2021" name="PeerJ">
        <title>Extensive microbial diversity within the chicken gut microbiome revealed by metagenomics and culture.</title>
        <authorList>
            <person name="Gilroy R."/>
            <person name="Ravi A."/>
            <person name="Getino M."/>
            <person name="Pursley I."/>
            <person name="Horton D.L."/>
            <person name="Alikhan N.F."/>
            <person name="Baker D."/>
            <person name="Gharbi K."/>
            <person name="Hall N."/>
            <person name="Watson M."/>
            <person name="Adriaenssens E.M."/>
            <person name="Foster-Nyarko E."/>
            <person name="Jarju S."/>
            <person name="Secka A."/>
            <person name="Antonio M."/>
            <person name="Oren A."/>
            <person name="Chaudhuri R.R."/>
            <person name="La Ragione R."/>
            <person name="Hildebrand F."/>
            <person name="Pallen M.J."/>
        </authorList>
    </citation>
    <scope>NUCLEOTIDE SEQUENCE</scope>
    <source>
        <strain evidence="3">1345</strain>
    </source>
</reference>
<dbReference type="SUPFAM" id="SSF53335">
    <property type="entry name" value="S-adenosyl-L-methionine-dependent methyltransferases"/>
    <property type="match status" value="1"/>
</dbReference>
<dbReference type="PANTHER" id="PTHR45277">
    <property type="entry name" value="EXPRESSED PROTEIN"/>
    <property type="match status" value="1"/>
</dbReference>
<evidence type="ECO:0000313" key="4">
    <source>
        <dbReference type="Proteomes" id="UP000886750"/>
    </source>
</evidence>
<keyword evidence="1" id="KW-0812">Transmembrane</keyword>
<gene>
    <name evidence="3" type="ORF">H9729_07785</name>
</gene>
<feature type="domain" description="Methyltransferase" evidence="2">
    <location>
        <begin position="96"/>
        <end position="216"/>
    </location>
</feature>
<proteinExistence type="predicted"/>
<organism evidence="3 4">
    <name type="scientific">Candidatus Borkfalkia excrementigallinarum</name>
    <dbReference type="NCBI Taxonomy" id="2838506"/>
    <lineage>
        <taxon>Bacteria</taxon>
        <taxon>Bacillati</taxon>
        <taxon>Bacillota</taxon>
        <taxon>Clostridia</taxon>
        <taxon>Christensenellales</taxon>
        <taxon>Christensenellaceae</taxon>
        <taxon>Candidatus Borkfalkia</taxon>
    </lineage>
</organism>
<dbReference type="PANTHER" id="PTHR45277:SF1">
    <property type="entry name" value="EXPRESSED PROTEIN"/>
    <property type="match status" value="1"/>
</dbReference>
<evidence type="ECO:0000313" key="3">
    <source>
        <dbReference type="EMBL" id="HIY97575.1"/>
    </source>
</evidence>
<name>A0A9D2CSV6_9FIRM</name>